<dbReference type="PANTHER" id="PTHR12526:SF572">
    <property type="entry name" value="BLL5144 PROTEIN"/>
    <property type="match status" value="1"/>
</dbReference>
<gene>
    <name evidence="2" type="ORF">BI347_16525</name>
</gene>
<evidence type="ECO:0000313" key="2">
    <source>
        <dbReference type="EMBL" id="OHX11290.1"/>
    </source>
</evidence>
<sequence length="391" mass="42936">MRIALLAPLPPEQNDIADYAEAWSQAMRVGGVDVSTPLRGQTLSPYPLLLARQMQKVDWGAVDLVHAELGGGNEFLALEWLAENHPDLPLTATAHDPERLVWRPMRLPGPLALAERLPRPLYLMAALLADPLLLARERSLAARLSRLVSLTAGGAQCLAQKMRLPSGRVLHIAHGNQPLPAEPLPPVHPLKLLYFGFISRGKGIEDLLRALAILGRTRPRLPVELKLTLAGGAVLGRAGSDLERLKEHARRLGLSESMLEWRLNVPIGQVPRLVQSHHALALPCRASPKSAWLGRRRGGHGVLSWAAACGRSVVSSDAFVQAEEVSRGYGAVYPQGDCQALARELGRLLDEPQLLAERGERAADLGRERAWPRIAEQFRQVFEPLRRSRAE</sequence>
<dbReference type="AlphaFoldDB" id="A0A1S1WVH8"/>
<evidence type="ECO:0000313" key="3">
    <source>
        <dbReference type="Proteomes" id="UP000180088"/>
    </source>
</evidence>
<dbReference type="SUPFAM" id="SSF53756">
    <property type="entry name" value="UDP-Glycosyltransferase/glycogen phosphorylase"/>
    <property type="match status" value="1"/>
</dbReference>
<dbReference type="Gene3D" id="3.40.50.2000">
    <property type="entry name" value="Glycogen Phosphorylase B"/>
    <property type="match status" value="2"/>
</dbReference>
<proteinExistence type="predicted"/>
<reference evidence="2 3" key="1">
    <citation type="submission" date="2016-09" db="EMBL/GenBank/DDBJ databases">
        <title>Chromobacterium muskegensis sp. nov., an insecticidal bacterium isolated from Sphagnum bogs.</title>
        <authorList>
            <person name="Sparks M.E."/>
            <person name="Blackburn M.B."/>
            <person name="Gundersen-Rindal D.E."/>
            <person name="Mitchell A."/>
            <person name="Farrar R."/>
            <person name="Kuhar D."/>
        </authorList>
    </citation>
    <scope>NUCLEOTIDE SEQUENCE [LARGE SCALE GENOMIC DNA]</scope>
    <source>
        <strain evidence="2 3">37-2</strain>
    </source>
</reference>
<accession>A0A1S1WVH8</accession>
<organism evidence="2 3">
    <name type="scientific">Chromobacterium sphagni</name>
    <dbReference type="NCBI Taxonomy" id="1903179"/>
    <lineage>
        <taxon>Bacteria</taxon>
        <taxon>Pseudomonadati</taxon>
        <taxon>Pseudomonadota</taxon>
        <taxon>Betaproteobacteria</taxon>
        <taxon>Neisseriales</taxon>
        <taxon>Chromobacteriaceae</taxon>
        <taxon>Chromobacterium</taxon>
    </lineage>
</organism>
<dbReference type="PANTHER" id="PTHR12526">
    <property type="entry name" value="GLYCOSYLTRANSFERASE"/>
    <property type="match status" value="1"/>
</dbReference>
<name>A0A1S1WVH8_9NEIS</name>
<dbReference type="Proteomes" id="UP000180088">
    <property type="component" value="Unassembled WGS sequence"/>
</dbReference>
<dbReference type="OrthoDB" id="9149550at2"/>
<comment type="caution">
    <text evidence="2">The sequence shown here is derived from an EMBL/GenBank/DDBJ whole genome shotgun (WGS) entry which is preliminary data.</text>
</comment>
<dbReference type="GO" id="GO:0016757">
    <property type="term" value="F:glycosyltransferase activity"/>
    <property type="evidence" value="ECO:0007669"/>
    <property type="project" value="InterPro"/>
</dbReference>
<evidence type="ECO:0000259" key="1">
    <source>
        <dbReference type="Pfam" id="PF00534"/>
    </source>
</evidence>
<dbReference type="InterPro" id="IPR001296">
    <property type="entry name" value="Glyco_trans_1"/>
</dbReference>
<dbReference type="Pfam" id="PF00534">
    <property type="entry name" value="Glycos_transf_1"/>
    <property type="match status" value="1"/>
</dbReference>
<dbReference type="EMBL" id="MKCS01000002">
    <property type="protein sequence ID" value="OHX11290.1"/>
    <property type="molecule type" value="Genomic_DNA"/>
</dbReference>
<feature type="domain" description="Glycosyl transferase family 1" evidence="1">
    <location>
        <begin position="187"/>
        <end position="362"/>
    </location>
</feature>
<protein>
    <recommendedName>
        <fullName evidence="1">Glycosyl transferase family 1 domain-containing protein</fullName>
    </recommendedName>
</protein>
<dbReference type="STRING" id="1903179.BI347_16525"/>
<dbReference type="RefSeq" id="WP_071116503.1">
    <property type="nucleotide sequence ID" value="NZ_MKCS01000002.1"/>
</dbReference>